<dbReference type="AlphaFoldDB" id="A0AAD8HTV8"/>
<reference evidence="1" key="1">
    <citation type="submission" date="2023-02" db="EMBL/GenBank/DDBJ databases">
        <title>Genome of toxic invasive species Heracleum sosnowskyi carries increased number of genes despite the absence of recent whole-genome duplications.</title>
        <authorList>
            <person name="Schelkunov M."/>
            <person name="Shtratnikova V."/>
            <person name="Makarenko M."/>
            <person name="Klepikova A."/>
            <person name="Omelchenko D."/>
            <person name="Novikova G."/>
            <person name="Obukhova E."/>
            <person name="Bogdanov V."/>
            <person name="Penin A."/>
            <person name="Logacheva M."/>
        </authorList>
    </citation>
    <scope>NUCLEOTIDE SEQUENCE</scope>
    <source>
        <strain evidence="1">Hsosn_3</strain>
        <tissue evidence="1">Leaf</tissue>
    </source>
</reference>
<reference evidence="1" key="2">
    <citation type="submission" date="2023-05" db="EMBL/GenBank/DDBJ databases">
        <authorList>
            <person name="Schelkunov M.I."/>
        </authorList>
    </citation>
    <scope>NUCLEOTIDE SEQUENCE</scope>
    <source>
        <strain evidence="1">Hsosn_3</strain>
        <tissue evidence="1">Leaf</tissue>
    </source>
</reference>
<protein>
    <submittedName>
        <fullName evidence="1">Uncharacterized protein</fullName>
    </submittedName>
</protein>
<evidence type="ECO:0000313" key="1">
    <source>
        <dbReference type="EMBL" id="KAK1373357.1"/>
    </source>
</evidence>
<accession>A0AAD8HTV8</accession>
<dbReference type="EMBL" id="JAUIZM010000007">
    <property type="protein sequence ID" value="KAK1373357.1"/>
    <property type="molecule type" value="Genomic_DNA"/>
</dbReference>
<gene>
    <name evidence="1" type="ORF">POM88_029550</name>
</gene>
<comment type="caution">
    <text evidence="1">The sequence shown here is derived from an EMBL/GenBank/DDBJ whole genome shotgun (WGS) entry which is preliminary data.</text>
</comment>
<dbReference type="Proteomes" id="UP001237642">
    <property type="component" value="Unassembled WGS sequence"/>
</dbReference>
<proteinExistence type="predicted"/>
<name>A0AAD8HTV8_9APIA</name>
<sequence>MRRRPPERKPSFMKILVEHLPNKLLIPPKFVRLHRGTLARKFILRPTGTQDSWPEPITSQNVGSQKESIPILPNQEKKADLKTQAMNAAKEFMASSEFPTFNRIMKSAYMRFGGFMVRQHHHQLIILN</sequence>
<evidence type="ECO:0000313" key="2">
    <source>
        <dbReference type="Proteomes" id="UP001237642"/>
    </source>
</evidence>
<organism evidence="1 2">
    <name type="scientific">Heracleum sosnowskyi</name>
    <dbReference type="NCBI Taxonomy" id="360622"/>
    <lineage>
        <taxon>Eukaryota</taxon>
        <taxon>Viridiplantae</taxon>
        <taxon>Streptophyta</taxon>
        <taxon>Embryophyta</taxon>
        <taxon>Tracheophyta</taxon>
        <taxon>Spermatophyta</taxon>
        <taxon>Magnoliopsida</taxon>
        <taxon>eudicotyledons</taxon>
        <taxon>Gunneridae</taxon>
        <taxon>Pentapetalae</taxon>
        <taxon>asterids</taxon>
        <taxon>campanulids</taxon>
        <taxon>Apiales</taxon>
        <taxon>Apiaceae</taxon>
        <taxon>Apioideae</taxon>
        <taxon>apioid superclade</taxon>
        <taxon>Tordylieae</taxon>
        <taxon>Tordyliinae</taxon>
        <taxon>Heracleum</taxon>
    </lineage>
</organism>
<keyword evidence="2" id="KW-1185">Reference proteome</keyword>